<keyword evidence="3" id="KW-1185">Reference proteome</keyword>
<feature type="compositionally biased region" description="Low complexity" evidence="1">
    <location>
        <begin position="18"/>
        <end position="34"/>
    </location>
</feature>
<accession>A0ABQ9UKY8</accession>
<feature type="region of interest" description="Disordered" evidence="1">
    <location>
        <begin position="1"/>
        <end position="60"/>
    </location>
</feature>
<dbReference type="Proteomes" id="UP001266305">
    <property type="component" value="Unassembled WGS sequence"/>
</dbReference>
<dbReference type="EMBL" id="JASSZA010000011">
    <property type="protein sequence ID" value="KAK2097721.1"/>
    <property type="molecule type" value="Genomic_DNA"/>
</dbReference>
<sequence length="60" mass="6500">LTPVVRKPGGGVRPLVDSGPRPSPLNLLPGPGSPQSTERETRREVRPRYGPLTLWGRSDS</sequence>
<organism evidence="2 3">
    <name type="scientific">Saguinus oedipus</name>
    <name type="common">Cotton-top tamarin</name>
    <name type="synonym">Oedipomidas oedipus</name>
    <dbReference type="NCBI Taxonomy" id="9490"/>
    <lineage>
        <taxon>Eukaryota</taxon>
        <taxon>Metazoa</taxon>
        <taxon>Chordata</taxon>
        <taxon>Craniata</taxon>
        <taxon>Vertebrata</taxon>
        <taxon>Euteleostomi</taxon>
        <taxon>Mammalia</taxon>
        <taxon>Eutheria</taxon>
        <taxon>Euarchontoglires</taxon>
        <taxon>Primates</taxon>
        <taxon>Haplorrhini</taxon>
        <taxon>Platyrrhini</taxon>
        <taxon>Cebidae</taxon>
        <taxon>Callitrichinae</taxon>
        <taxon>Saguinus</taxon>
    </lineage>
</organism>
<evidence type="ECO:0000313" key="3">
    <source>
        <dbReference type="Proteomes" id="UP001266305"/>
    </source>
</evidence>
<evidence type="ECO:0000313" key="2">
    <source>
        <dbReference type="EMBL" id="KAK2097721.1"/>
    </source>
</evidence>
<gene>
    <name evidence="2" type="ORF">P7K49_023172</name>
</gene>
<feature type="non-terminal residue" evidence="2">
    <location>
        <position position="1"/>
    </location>
</feature>
<proteinExistence type="predicted"/>
<name>A0ABQ9UKY8_SAGOE</name>
<reference evidence="2 3" key="1">
    <citation type="submission" date="2023-05" db="EMBL/GenBank/DDBJ databases">
        <title>B98-5 Cell Line De Novo Hybrid Assembly: An Optical Mapping Approach.</title>
        <authorList>
            <person name="Kananen K."/>
            <person name="Auerbach J.A."/>
            <person name="Kautto E."/>
            <person name="Blachly J.S."/>
        </authorList>
    </citation>
    <scope>NUCLEOTIDE SEQUENCE [LARGE SCALE GENOMIC DNA]</scope>
    <source>
        <strain evidence="2">B95-8</strain>
        <tissue evidence="2">Cell line</tissue>
    </source>
</reference>
<comment type="caution">
    <text evidence="2">The sequence shown here is derived from an EMBL/GenBank/DDBJ whole genome shotgun (WGS) entry which is preliminary data.</text>
</comment>
<feature type="compositionally biased region" description="Basic and acidic residues" evidence="1">
    <location>
        <begin position="37"/>
        <end position="47"/>
    </location>
</feature>
<protein>
    <submittedName>
        <fullName evidence="2">Uncharacterized protein</fullName>
    </submittedName>
</protein>
<evidence type="ECO:0000256" key="1">
    <source>
        <dbReference type="SAM" id="MobiDB-lite"/>
    </source>
</evidence>